<dbReference type="GO" id="GO:0005737">
    <property type="term" value="C:cytoplasm"/>
    <property type="evidence" value="ECO:0007669"/>
    <property type="project" value="TreeGrafter"/>
</dbReference>
<accession>A0A1N7L4D8</accession>
<organism evidence="3 4">
    <name type="scientific">Rhodobacter aestuarii</name>
    <dbReference type="NCBI Taxonomy" id="453582"/>
    <lineage>
        <taxon>Bacteria</taxon>
        <taxon>Pseudomonadati</taxon>
        <taxon>Pseudomonadota</taxon>
        <taxon>Alphaproteobacteria</taxon>
        <taxon>Rhodobacterales</taxon>
        <taxon>Rhodobacter group</taxon>
        <taxon>Rhodobacter</taxon>
    </lineage>
</organism>
<dbReference type="Gene3D" id="3.10.490.10">
    <property type="entry name" value="Gamma-glutamyl cyclotransferase-like"/>
    <property type="match status" value="1"/>
</dbReference>
<dbReference type="AlphaFoldDB" id="A0A1N7L4D8"/>
<evidence type="ECO:0000256" key="2">
    <source>
        <dbReference type="ARBA" id="ARBA00023239"/>
    </source>
</evidence>
<evidence type="ECO:0000313" key="3">
    <source>
        <dbReference type="EMBL" id="SIS68684.1"/>
    </source>
</evidence>
<dbReference type="Proteomes" id="UP000186221">
    <property type="component" value="Unassembled WGS sequence"/>
</dbReference>
<dbReference type="InterPro" id="IPR013024">
    <property type="entry name" value="GGCT-like"/>
</dbReference>
<dbReference type="STRING" id="453582.SAMN05421580_103232"/>
<proteinExistence type="predicted"/>
<protein>
    <recommendedName>
        <fullName evidence="1">glutathione-specific gamma-glutamylcyclotransferase</fullName>
        <ecNumber evidence="1">4.3.2.7</ecNumber>
    </recommendedName>
</protein>
<gene>
    <name evidence="3" type="ORF">SAMN05421580_103232</name>
</gene>
<keyword evidence="2" id="KW-0456">Lyase</keyword>
<dbReference type="CDD" id="cd06661">
    <property type="entry name" value="GGCT_like"/>
    <property type="match status" value="1"/>
</dbReference>
<dbReference type="SUPFAM" id="SSF110857">
    <property type="entry name" value="Gamma-glutamyl cyclotransferase-like"/>
    <property type="match status" value="1"/>
</dbReference>
<name>A0A1N7L4D8_9RHOB</name>
<dbReference type="InterPro" id="IPR036568">
    <property type="entry name" value="GGCT-like_sf"/>
</dbReference>
<dbReference type="PANTHER" id="PTHR12192">
    <property type="entry name" value="CATION TRANSPORT PROTEIN CHAC-RELATED"/>
    <property type="match status" value="1"/>
</dbReference>
<dbReference type="InterPro" id="IPR006840">
    <property type="entry name" value="ChaC"/>
</dbReference>
<keyword evidence="4" id="KW-1185">Reference proteome</keyword>
<dbReference type="Pfam" id="PF04752">
    <property type="entry name" value="ChaC"/>
    <property type="match status" value="1"/>
</dbReference>
<evidence type="ECO:0000313" key="4">
    <source>
        <dbReference type="Proteomes" id="UP000186221"/>
    </source>
</evidence>
<dbReference type="RefSeq" id="WP_076484231.1">
    <property type="nucleotide sequence ID" value="NZ_FTOG01000003.1"/>
</dbReference>
<dbReference type="EMBL" id="FTOG01000003">
    <property type="protein sequence ID" value="SIS68684.1"/>
    <property type="molecule type" value="Genomic_DNA"/>
</dbReference>
<dbReference type="PANTHER" id="PTHR12192:SF2">
    <property type="entry name" value="GLUTATHIONE-SPECIFIC GAMMA-GLUTAMYLCYCLOTRANSFERASE 2"/>
    <property type="match status" value="1"/>
</dbReference>
<dbReference type="EC" id="4.3.2.7" evidence="1"/>
<dbReference type="GO" id="GO:0006751">
    <property type="term" value="P:glutathione catabolic process"/>
    <property type="evidence" value="ECO:0007669"/>
    <property type="project" value="InterPro"/>
</dbReference>
<dbReference type="GO" id="GO:0061928">
    <property type="term" value="F:glutathione specific gamma-glutamylcyclotransferase activity"/>
    <property type="evidence" value="ECO:0007669"/>
    <property type="project" value="UniProtKB-EC"/>
</dbReference>
<evidence type="ECO:0000256" key="1">
    <source>
        <dbReference type="ARBA" id="ARBA00012344"/>
    </source>
</evidence>
<reference evidence="4" key="1">
    <citation type="submission" date="2017-01" db="EMBL/GenBank/DDBJ databases">
        <authorList>
            <person name="Varghese N."/>
            <person name="Submissions S."/>
        </authorList>
    </citation>
    <scope>NUCLEOTIDE SEQUENCE [LARGE SCALE GENOMIC DNA]</scope>
    <source>
        <strain evidence="4">DSM 19945</strain>
    </source>
</reference>
<sequence length="183" mass="20200">MTKTNDHTTPLWIFGYGSLVWDPGFTPAEAVPARLDGWHRSFCMRSIHFRGTVEKPGLVLALDAQPGAHCWGVALRVAEEDREAVLAETRARELVSDAYLEKRLPVTLQDGREVETVTYVIDRAGPQYCQIGAEEQAQIIATAVGGRGPNRDYLFNTAAHLAEWGLEDEDLVALATRVRALIG</sequence>
<dbReference type="OrthoDB" id="9795692at2"/>